<sequence length="360" mass="40689">MAWNSLLIWGIFTSLIAADNVREECPQPPQIDFAFFETQVYMKGTILDCSCKHGYDRKEGTPLFIVCGGVSSRYSSWNGKCQCKRKAPQSQEEQSVTSAPGEQKDRTQTTKNRLQIYNLTSHCQEPVLWSHASETMSYQFVVGQKLQYQCLKTAKYGRTVESICRKTNGKPTWTKPDLKCTNADSTETSVPSLIIAEDLISTSTETYVLSSLTTEDKMSTSTETSMPSSFTTKYKIVLAACVFLLSFVIFLVWIIWRKRWRRRRRQTNKEKTKTREKQHGSTRVPNPELSLDSGPSNPDFLASLTAKSGLKSCLRNHHDSIPDPETLPLMPRTKNNKQNQTLSPFLGPIVHDGGSHNVNE</sequence>
<comment type="subcellular location">
    <subcellularLocation>
        <location evidence="2">Membrane</location>
        <topology evidence="2">Single-pass type I membrane protein</topology>
    </subcellularLocation>
</comment>
<feature type="domain" description="Sushi" evidence="18">
    <location>
        <begin position="123"/>
        <end position="180"/>
    </location>
</feature>
<evidence type="ECO:0000259" key="18">
    <source>
        <dbReference type="SMART" id="SM00032"/>
    </source>
</evidence>
<dbReference type="Proteomes" id="UP000007648">
    <property type="component" value="Unassembled WGS sequence"/>
</dbReference>
<keyword evidence="12" id="KW-0675">Receptor</keyword>
<reference evidence="19" key="2">
    <citation type="submission" date="2025-08" db="UniProtKB">
        <authorList>
            <consortium name="Ensembl"/>
        </authorList>
    </citation>
    <scope>IDENTIFICATION</scope>
</reference>
<feature type="region of interest" description="Disordered" evidence="15">
    <location>
        <begin position="340"/>
        <end position="360"/>
    </location>
</feature>
<evidence type="ECO:0000313" key="19">
    <source>
        <dbReference type="Ensembl" id="ENSSHAP00000034264.1"/>
    </source>
</evidence>
<dbReference type="AlphaFoldDB" id="A0A7N4P9F4"/>
<keyword evidence="13" id="KW-0325">Glycoprotein</keyword>
<feature type="domain" description="Sushi" evidence="18">
    <location>
        <begin position="25"/>
        <end position="83"/>
    </location>
</feature>
<evidence type="ECO:0000256" key="12">
    <source>
        <dbReference type="ARBA" id="ARBA00023170"/>
    </source>
</evidence>
<feature type="chain" id="PRO_5029783210" description="Interleukin-2 receptor subunit alpha" evidence="17">
    <location>
        <begin position="19"/>
        <end position="360"/>
    </location>
</feature>
<dbReference type="Ensembl" id="ENSSHAT00000032455.1">
    <property type="protein sequence ID" value="ENSSHAP00000034264.1"/>
    <property type="gene ID" value="ENSSHAG00000030162.1"/>
</dbReference>
<dbReference type="InterPro" id="IPR015486">
    <property type="entry name" value="IL-2_rcpt_alpha"/>
</dbReference>
<evidence type="ECO:0000256" key="15">
    <source>
        <dbReference type="SAM" id="MobiDB-lite"/>
    </source>
</evidence>
<evidence type="ECO:0000256" key="3">
    <source>
        <dbReference type="ARBA" id="ARBA00013445"/>
    </source>
</evidence>
<name>A0A7N4P9F4_SARHA</name>
<dbReference type="InterPro" id="IPR035976">
    <property type="entry name" value="Sushi/SCR/CCP_sf"/>
</dbReference>
<keyword evidence="20" id="KW-1185">Reference proteome</keyword>
<evidence type="ECO:0000256" key="13">
    <source>
        <dbReference type="ARBA" id="ARBA00023180"/>
    </source>
</evidence>
<feature type="region of interest" description="Disordered" evidence="15">
    <location>
        <begin position="92"/>
        <end position="111"/>
    </location>
</feature>
<evidence type="ECO:0000256" key="17">
    <source>
        <dbReference type="SAM" id="SignalP"/>
    </source>
</evidence>
<keyword evidence="6 17" id="KW-0732">Signal</keyword>
<dbReference type="SUPFAM" id="SSF57535">
    <property type="entry name" value="Complement control module/SCR domain"/>
    <property type="match status" value="2"/>
</dbReference>
<dbReference type="InterPro" id="IPR000436">
    <property type="entry name" value="Sushi_SCR_CCP_dom"/>
</dbReference>
<evidence type="ECO:0000256" key="7">
    <source>
        <dbReference type="ARBA" id="ARBA00022737"/>
    </source>
</evidence>
<proteinExistence type="predicted"/>
<feature type="signal peptide" evidence="17">
    <location>
        <begin position="1"/>
        <end position="18"/>
    </location>
</feature>
<dbReference type="PANTHER" id="PTHR10573">
    <property type="entry name" value="INTERLEUKIN-2 RECEPTOR ALPHA CHAIN"/>
    <property type="match status" value="1"/>
</dbReference>
<feature type="compositionally biased region" description="Basic and acidic residues" evidence="15">
    <location>
        <begin position="267"/>
        <end position="279"/>
    </location>
</feature>
<evidence type="ECO:0000313" key="20">
    <source>
        <dbReference type="Proteomes" id="UP000007648"/>
    </source>
</evidence>
<dbReference type="GO" id="GO:0019976">
    <property type="term" value="F:interleukin-2 binding"/>
    <property type="evidence" value="ECO:0007669"/>
    <property type="project" value="InterPro"/>
</dbReference>
<dbReference type="GeneTree" id="ENSGT00390000018872"/>
<feature type="region of interest" description="Disordered" evidence="15">
    <location>
        <begin position="264"/>
        <end position="296"/>
    </location>
</feature>
<dbReference type="GO" id="GO:0016020">
    <property type="term" value="C:membrane"/>
    <property type="evidence" value="ECO:0007669"/>
    <property type="project" value="UniProtKB-SubCell"/>
</dbReference>
<keyword evidence="5 16" id="KW-0812">Transmembrane</keyword>
<evidence type="ECO:0000256" key="14">
    <source>
        <dbReference type="ARBA" id="ARBA00025938"/>
    </source>
</evidence>
<keyword evidence="7" id="KW-0677">Repeat</keyword>
<keyword evidence="9 16" id="KW-1133">Transmembrane helix</keyword>
<reference evidence="19" key="3">
    <citation type="submission" date="2025-09" db="UniProtKB">
        <authorList>
            <consortium name="Ensembl"/>
        </authorList>
    </citation>
    <scope>IDENTIFICATION</scope>
</reference>
<evidence type="ECO:0000256" key="4">
    <source>
        <dbReference type="ARBA" id="ARBA00022659"/>
    </source>
</evidence>
<gene>
    <name evidence="19" type="primary">IL2RA</name>
</gene>
<accession>A0A7N4P9F4</accession>
<comment type="function">
    <text evidence="1">Receptor for interleukin-2. The receptor is involved in the regulation of immune tolerance by controlling regulatory T cells (TREGs) activity. TREGs suppress the activation and expansion of autoreactive T-cells.</text>
</comment>
<reference evidence="19 20" key="1">
    <citation type="journal article" date="2011" name="Proc. Natl. Acad. Sci. U.S.A.">
        <title>Genetic diversity and population structure of the endangered marsupial Sarcophilus harrisii (Tasmanian devil).</title>
        <authorList>
            <person name="Miller W."/>
            <person name="Hayes V.M."/>
            <person name="Ratan A."/>
            <person name="Petersen D.C."/>
            <person name="Wittekindt N.E."/>
            <person name="Miller J."/>
            <person name="Walenz B."/>
            <person name="Knight J."/>
            <person name="Qi J."/>
            <person name="Zhao F."/>
            <person name="Wang Q."/>
            <person name="Bedoya-Reina O.C."/>
            <person name="Katiyar N."/>
            <person name="Tomsho L.P."/>
            <person name="Kasson L.M."/>
            <person name="Hardie R.A."/>
            <person name="Woodbridge P."/>
            <person name="Tindall E.A."/>
            <person name="Bertelsen M.F."/>
            <person name="Dixon D."/>
            <person name="Pyecroft S."/>
            <person name="Helgen K.M."/>
            <person name="Lesk A.M."/>
            <person name="Pringle T.H."/>
            <person name="Patterson N."/>
            <person name="Zhang Y."/>
            <person name="Kreiss A."/>
            <person name="Woods G.M."/>
            <person name="Jones M.E."/>
            <person name="Schuster S.C."/>
        </authorList>
    </citation>
    <scope>NUCLEOTIDE SEQUENCE [LARGE SCALE GENOMIC DNA]</scope>
</reference>
<feature type="transmembrane region" description="Helical" evidence="16">
    <location>
        <begin position="236"/>
        <end position="256"/>
    </location>
</feature>
<dbReference type="GO" id="GO:0004911">
    <property type="term" value="F:interleukin-2 receptor activity"/>
    <property type="evidence" value="ECO:0007669"/>
    <property type="project" value="InterPro"/>
</dbReference>
<evidence type="ECO:0000256" key="10">
    <source>
        <dbReference type="ARBA" id="ARBA00023136"/>
    </source>
</evidence>
<evidence type="ECO:0000256" key="16">
    <source>
        <dbReference type="SAM" id="Phobius"/>
    </source>
</evidence>
<dbReference type="Gene3D" id="2.10.70.10">
    <property type="entry name" value="Complement Module, domain 1"/>
    <property type="match status" value="1"/>
</dbReference>
<dbReference type="SMART" id="SM00032">
    <property type="entry name" value="CCP"/>
    <property type="match status" value="2"/>
</dbReference>
<dbReference type="FunCoup" id="A0A7N4P9F4">
    <property type="interactions" value="884"/>
</dbReference>
<protein>
    <recommendedName>
        <fullName evidence="3">Interleukin-2 receptor subunit alpha</fullName>
    </recommendedName>
</protein>
<dbReference type="Gene3D" id="2.20.28.230">
    <property type="match status" value="2"/>
</dbReference>
<keyword evidence="11" id="KW-1015">Disulfide bond</keyword>
<keyword evidence="10 16" id="KW-0472">Membrane</keyword>
<keyword evidence="4" id="KW-0768">Sushi</keyword>
<evidence type="ECO:0000256" key="11">
    <source>
        <dbReference type="ARBA" id="ARBA00023157"/>
    </source>
</evidence>
<evidence type="ECO:0000256" key="2">
    <source>
        <dbReference type="ARBA" id="ARBA00004479"/>
    </source>
</evidence>
<evidence type="ECO:0000256" key="8">
    <source>
        <dbReference type="ARBA" id="ARBA00022859"/>
    </source>
</evidence>
<dbReference type="GO" id="GO:0002376">
    <property type="term" value="P:immune system process"/>
    <property type="evidence" value="ECO:0007669"/>
    <property type="project" value="UniProtKB-KW"/>
</dbReference>
<evidence type="ECO:0000256" key="1">
    <source>
        <dbReference type="ARBA" id="ARBA00002381"/>
    </source>
</evidence>
<comment type="subunit">
    <text evidence="14">Non-covalent dimer of an alpha and a beta subunit. IL2R exists in 3 different forms: a high affinity dimer, an intermediate affinity monomer (beta subunit), and a low affinity monomer (alpha subunit). The high and intermediate affinity forms also associate with a gamma subunit.</text>
</comment>
<evidence type="ECO:0000256" key="9">
    <source>
        <dbReference type="ARBA" id="ARBA00022989"/>
    </source>
</evidence>
<dbReference type="GO" id="GO:0006954">
    <property type="term" value="P:inflammatory response"/>
    <property type="evidence" value="ECO:0007669"/>
    <property type="project" value="TreeGrafter"/>
</dbReference>
<evidence type="ECO:0000256" key="5">
    <source>
        <dbReference type="ARBA" id="ARBA00022692"/>
    </source>
</evidence>
<organism evidence="19 20">
    <name type="scientific">Sarcophilus harrisii</name>
    <name type="common">Tasmanian devil</name>
    <name type="synonym">Sarcophilus laniarius</name>
    <dbReference type="NCBI Taxonomy" id="9305"/>
    <lineage>
        <taxon>Eukaryota</taxon>
        <taxon>Metazoa</taxon>
        <taxon>Chordata</taxon>
        <taxon>Craniata</taxon>
        <taxon>Vertebrata</taxon>
        <taxon>Euteleostomi</taxon>
        <taxon>Mammalia</taxon>
        <taxon>Metatheria</taxon>
        <taxon>Dasyuromorphia</taxon>
        <taxon>Dasyuridae</taxon>
        <taxon>Sarcophilus</taxon>
    </lineage>
</organism>
<dbReference type="InParanoid" id="A0A7N4P9F4"/>
<keyword evidence="8" id="KW-0391">Immunity</keyword>
<dbReference type="PANTHER" id="PTHR10573:SF0">
    <property type="entry name" value="INTERLEUKIN-2 RECEPTOR SUBUNIT ALPHA"/>
    <property type="match status" value="1"/>
</dbReference>
<evidence type="ECO:0000256" key="6">
    <source>
        <dbReference type="ARBA" id="ARBA00022729"/>
    </source>
</evidence>